<dbReference type="Pfam" id="PF01380">
    <property type="entry name" value="SIS"/>
    <property type="match status" value="1"/>
</dbReference>
<reference evidence="5 6" key="1">
    <citation type="submission" date="2023-03" db="EMBL/GenBank/DDBJ databases">
        <title>Isolation and description of six Streptomyces strains from soil environments, able to metabolize different microbial glucans.</title>
        <authorList>
            <person name="Widen T."/>
            <person name="Larsbrink J."/>
        </authorList>
    </citation>
    <scope>NUCLEOTIDE SEQUENCE [LARGE SCALE GENOMIC DNA]</scope>
    <source>
        <strain evidence="5 6">Mut2</strain>
    </source>
</reference>
<evidence type="ECO:0000259" key="4">
    <source>
        <dbReference type="PROSITE" id="PS51464"/>
    </source>
</evidence>
<evidence type="ECO:0000256" key="1">
    <source>
        <dbReference type="ARBA" id="ARBA00001031"/>
    </source>
</evidence>
<evidence type="ECO:0000256" key="3">
    <source>
        <dbReference type="ARBA" id="ARBA00016090"/>
    </source>
</evidence>
<evidence type="ECO:0000313" key="5">
    <source>
        <dbReference type="EMBL" id="WLQ42537.1"/>
    </source>
</evidence>
<dbReference type="InterPro" id="IPR001347">
    <property type="entry name" value="SIS_dom"/>
</dbReference>
<dbReference type="InterPro" id="IPR046348">
    <property type="entry name" value="SIS_dom_sf"/>
</dbReference>
<dbReference type="EMBL" id="CP120992">
    <property type="protein sequence ID" value="WLQ42537.1"/>
    <property type="molecule type" value="Genomic_DNA"/>
</dbReference>
<dbReference type="Proteomes" id="UP001229952">
    <property type="component" value="Chromosome"/>
</dbReference>
<organism evidence="5 6">
    <name type="scientific">Streptomyces laculatispora</name>
    <dbReference type="NCBI Taxonomy" id="887464"/>
    <lineage>
        <taxon>Bacteria</taxon>
        <taxon>Bacillati</taxon>
        <taxon>Actinomycetota</taxon>
        <taxon>Actinomycetes</taxon>
        <taxon>Kitasatosporales</taxon>
        <taxon>Streptomycetaceae</taxon>
        <taxon>Streptomyces</taxon>
    </lineage>
</organism>
<evidence type="ECO:0000256" key="2">
    <source>
        <dbReference type="ARBA" id="ARBA00012916"/>
    </source>
</evidence>
<keyword evidence="6" id="KW-1185">Reference proteome</keyword>
<sequence length="326" mass="33766">MTSKTALYDMIHTQADAIARLADTDLSIPAERLAGARRILLIGTGTSQHAAELGAMMLVHAGMDARWSSAAQFARWGAPLRDGDAVVVITHTAETAFALTCREQALAAGVPVVSVTGIGSGWADAVETVERERSETYTAGYTAALAVLAGIAAHLGAEPYGPQALRRTAEAVRAAVADPGIDGIAIPARSLALIGTGPWGVTAREGALKIREASRTLAEGFEAENFLHGSAVPFGTSDGLVLLEPAQDPDGLVAALGEAARAEGITVHVLGHGTDDLPPVLAQLPMTARLQLLADRFAGIRQQNPDVAIVGAWAENQLWNLGAPTA</sequence>
<dbReference type="PROSITE" id="PS51464">
    <property type="entry name" value="SIS"/>
    <property type="match status" value="1"/>
</dbReference>
<dbReference type="SUPFAM" id="SSF53697">
    <property type="entry name" value="SIS domain"/>
    <property type="match status" value="1"/>
</dbReference>
<protein>
    <recommendedName>
        <fullName evidence="3">Glutamine--fructose-6-phosphate aminotransferase [isomerizing]</fullName>
        <ecNumber evidence="2">2.6.1.16</ecNumber>
    </recommendedName>
</protein>
<feature type="domain" description="SIS" evidence="4">
    <location>
        <begin position="29"/>
        <end position="162"/>
    </location>
</feature>
<comment type="catalytic activity">
    <reaction evidence="1">
        <text>D-fructose 6-phosphate + L-glutamine = D-glucosamine 6-phosphate + L-glutamate</text>
        <dbReference type="Rhea" id="RHEA:13237"/>
        <dbReference type="ChEBI" id="CHEBI:29985"/>
        <dbReference type="ChEBI" id="CHEBI:58359"/>
        <dbReference type="ChEBI" id="CHEBI:58725"/>
        <dbReference type="ChEBI" id="CHEBI:61527"/>
        <dbReference type="EC" id="2.6.1.16"/>
    </reaction>
</comment>
<dbReference type="Gene3D" id="3.40.50.10490">
    <property type="entry name" value="Glucose-6-phosphate isomerase like protein, domain 1"/>
    <property type="match status" value="2"/>
</dbReference>
<dbReference type="RefSeq" id="WP_306089912.1">
    <property type="nucleotide sequence ID" value="NZ_CP120992.1"/>
</dbReference>
<evidence type="ECO:0000313" key="6">
    <source>
        <dbReference type="Proteomes" id="UP001229952"/>
    </source>
</evidence>
<proteinExistence type="predicted"/>
<gene>
    <name evidence="5" type="ORF">P8A22_22865</name>
</gene>
<dbReference type="EC" id="2.6.1.16" evidence="2"/>
<accession>A0ABY9I8J4</accession>
<dbReference type="PANTHER" id="PTHR10937">
    <property type="entry name" value="GLUCOSAMINE--FRUCTOSE-6-PHOSPHATE AMINOTRANSFERASE, ISOMERIZING"/>
    <property type="match status" value="1"/>
</dbReference>
<dbReference type="PANTHER" id="PTHR10937:SF0">
    <property type="entry name" value="GLUTAMINE--FRUCTOSE-6-PHOSPHATE TRANSAMINASE (ISOMERIZING)"/>
    <property type="match status" value="1"/>
</dbReference>
<name>A0ABY9I8J4_9ACTN</name>